<keyword evidence="1" id="KW-0732">Signal</keyword>
<evidence type="ECO:0000313" key="2">
    <source>
        <dbReference type="EMBL" id="EMR70157.1"/>
    </source>
</evidence>
<protein>
    <submittedName>
        <fullName evidence="2">Uncharacterized protein</fullName>
    </submittedName>
</protein>
<gene>
    <name evidence="2" type="ORF">UCREL1_2818</name>
</gene>
<feature type="chain" id="PRO_5004085193" evidence="1">
    <location>
        <begin position="21"/>
        <end position="104"/>
    </location>
</feature>
<dbReference type="Proteomes" id="UP000012174">
    <property type="component" value="Unassembled WGS sequence"/>
</dbReference>
<sequence>MKLLALFSSLSFLIIGTTGAIYKVYEHGNCTGQEWERNVYVGTCAVPNDVGFSSMRLVSEGDCAPVKVFNHGWCAGIHKAKFRGKDTDCLGNFGFTARAIMCNI</sequence>
<keyword evidence="3" id="KW-1185">Reference proteome</keyword>
<organism evidence="2 3">
    <name type="scientific">Eutypa lata (strain UCR-EL1)</name>
    <name type="common">Grapevine dieback disease fungus</name>
    <name type="synonym">Eutypa armeniacae</name>
    <dbReference type="NCBI Taxonomy" id="1287681"/>
    <lineage>
        <taxon>Eukaryota</taxon>
        <taxon>Fungi</taxon>
        <taxon>Dikarya</taxon>
        <taxon>Ascomycota</taxon>
        <taxon>Pezizomycotina</taxon>
        <taxon>Sordariomycetes</taxon>
        <taxon>Xylariomycetidae</taxon>
        <taxon>Xylariales</taxon>
        <taxon>Diatrypaceae</taxon>
        <taxon>Eutypa</taxon>
    </lineage>
</organism>
<dbReference type="EMBL" id="KB705938">
    <property type="protein sequence ID" value="EMR70157.1"/>
    <property type="molecule type" value="Genomic_DNA"/>
</dbReference>
<accession>M7T0W7</accession>
<dbReference type="AlphaFoldDB" id="M7T0W7"/>
<proteinExistence type="predicted"/>
<evidence type="ECO:0000256" key="1">
    <source>
        <dbReference type="SAM" id="SignalP"/>
    </source>
</evidence>
<reference evidence="3" key="1">
    <citation type="journal article" date="2013" name="Genome Announc.">
        <title>Draft genome sequence of the grapevine dieback fungus Eutypa lata UCR-EL1.</title>
        <authorList>
            <person name="Blanco-Ulate B."/>
            <person name="Rolshausen P.E."/>
            <person name="Cantu D."/>
        </authorList>
    </citation>
    <scope>NUCLEOTIDE SEQUENCE [LARGE SCALE GENOMIC DNA]</scope>
    <source>
        <strain evidence="3">UCR-EL1</strain>
    </source>
</reference>
<evidence type="ECO:0000313" key="3">
    <source>
        <dbReference type="Proteomes" id="UP000012174"/>
    </source>
</evidence>
<feature type="signal peptide" evidence="1">
    <location>
        <begin position="1"/>
        <end position="20"/>
    </location>
</feature>
<dbReference type="HOGENOM" id="CLU_2250155_0_0_1"/>
<name>M7T0W7_EUTLA</name>
<dbReference type="KEGG" id="ela:UCREL1_2818"/>